<dbReference type="GO" id="GO:0046872">
    <property type="term" value="F:metal ion binding"/>
    <property type="evidence" value="ECO:0007669"/>
    <property type="project" value="UniProtKB-KW"/>
</dbReference>
<feature type="compositionally biased region" description="Pro residues" evidence="3">
    <location>
        <begin position="355"/>
        <end position="367"/>
    </location>
</feature>
<dbReference type="GO" id="GO:0008168">
    <property type="term" value="F:methyltransferase activity"/>
    <property type="evidence" value="ECO:0007669"/>
    <property type="project" value="InterPro"/>
</dbReference>
<evidence type="ECO:0000256" key="1">
    <source>
        <dbReference type="ARBA" id="ARBA00022723"/>
    </source>
</evidence>
<dbReference type="Gene3D" id="1.10.1200.270">
    <property type="entry name" value="Methyltransferase, alpha-helical capping domain"/>
    <property type="match status" value="1"/>
</dbReference>
<dbReference type="Gene3D" id="3.40.50.150">
    <property type="entry name" value="Vaccinia Virus protein VP39"/>
    <property type="match status" value="1"/>
</dbReference>
<proteinExistence type="predicted"/>
<evidence type="ECO:0000313" key="5">
    <source>
        <dbReference type="Proteomes" id="UP001055219"/>
    </source>
</evidence>
<accession>A0A9Q0BB41</accession>
<dbReference type="RefSeq" id="XP_051360288.1">
    <property type="nucleotide sequence ID" value="XM_051508678.1"/>
</dbReference>
<keyword evidence="2" id="KW-0460">Magnesium</keyword>
<gene>
    <name evidence="4" type="ORF">J7T54_005246</name>
</gene>
<dbReference type="AlphaFoldDB" id="A0A9Q0BB41"/>
<keyword evidence="1" id="KW-0479">Metal-binding</keyword>
<dbReference type="InterPro" id="IPR029063">
    <property type="entry name" value="SAM-dependent_MTases_sf"/>
</dbReference>
<dbReference type="GeneID" id="75831731"/>
<evidence type="ECO:0000313" key="4">
    <source>
        <dbReference type="EMBL" id="KAI6779432.1"/>
    </source>
</evidence>
<evidence type="ECO:0000256" key="3">
    <source>
        <dbReference type="SAM" id="MobiDB-lite"/>
    </source>
</evidence>
<dbReference type="Pfam" id="PF03492">
    <property type="entry name" value="Methyltransf_7"/>
    <property type="match status" value="1"/>
</dbReference>
<evidence type="ECO:0008006" key="6">
    <source>
        <dbReference type="Google" id="ProtNLM"/>
    </source>
</evidence>
<feature type="region of interest" description="Disordered" evidence="3">
    <location>
        <begin position="352"/>
        <end position="386"/>
    </location>
</feature>
<sequence>MTTQPAPTRIAMRDELYNQYSFIQNAAMRAGLNLIPDFSHKQELAAIDYGCSQGSNSVEPMQKTISTLPQGASAHLVFQDTPYNDFASLNRTVDEHFSPEKAPKDVLVTLHIVPVSFYRQVMPTAFADIGFSWSSLNYLEFPLNVQLDATMSPQDIATARHDAVAGAGAADLVKLLRLRAREIKAGGYFVAAIGGQKPEAGSDTLEPSDPGVQPMQAGLMKMVALGKLTMPELMQTVLFPSHDRTVEEVKAGLDAVSDLWHVEHVEPKLIVHPAYETYQASDKSPEALRKYASDCMVNMVSSSGWFWVDAMKGSRGPEWDGGDAFLDELTKYMIDAFVEKCPDLKFQIWSIMRAPAPPPPPHPPPPPPDDRRNKATNARYASTSRR</sequence>
<comment type="caution">
    <text evidence="4">The sequence shown here is derived from an EMBL/GenBank/DDBJ whole genome shotgun (WGS) entry which is preliminary data.</text>
</comment>
<reference evidence="4" key="1">
    <citation type="journal article" date="2021" name="J Fungi (Basel)">
        <title>Genomic and Metabolomic Analyses of the Marine Fungus Emericellopsis cladophorae: Insights into Saltwater Adaptability Mechanisms and Its Biosynthetic Potential.</title>
        <authorList>
            <person name="Goncalves M.F.M."/>
            <person name="Hilario S."/>
            <person name="Van de Peer Y."/>
            <person name="Esteves A.C."/>
            <person name="Alves A."/>
        </authorList>
    </citation>
    <scope>NUCLEOTIDE SEQUENCE</scope>
    <source>
        <strain evidence="4">MUM 19.33</strain>
    </source>
</reference>
<dbReference type="EMBL" id="JAGIXG020000047">
    <property type="protein sequence ID" value="KAI6779432.1"/>
    <property type="molecule type" value="Genomic_DNA"/>
</dbReference>
<dbReference type="Proteomes" id="UP001055219">
    <property type="component" value="Unassembled WGS sequence"/>
</dbReference>
<dbReference type="OrthoDB" id="1523883at2759"/>
<feature type="compositionally biased region" description="Polar residues" evidence="3">
    <location>
        <begin position="375"/>
        <end position="386"/>
    </location>
</feature>
<dbReference type="InterPro" id="IPR042086">
    <property type="entry name" value="MeTrfase_capping"/>
</dbReference>
<protein>
    <recommendedName>
        <fullName evidence="6">S-adenosyl-L-methionine-dependent methyltransferase</fullName>
    </recommendedName>
</protein>
<keyword evidence="5" id="KW-1185">Reference proteome</keyword>
<evidence type="ECO:0000256" key="2">
    <source>
        <dbReference type="ARBA" id="ARBA00022842"/>
    </source>
</evidence>
<dbReference type="InterPro" id="IPR005299">
    <property type="entry name" value="MeTrfase_7"/>
</dbReference>
<dbReference type="PANTHER" id="PTHR31009">
    <property type="entry name" value="S-ADENOSYL-L-METHIONINE:CARBOXYL METHYLTRANSFERASE FAMILY PROTEIN"/>
    <property type="match status" value="1"/>
</dbReference>
<organism evidence="4 5">
    <name type="scientific">Emericellopsis cladophorae</name>
    <dbReference type="NCBI Taxonomy" id="2686198"/>
    <lineage>
        <taxon>Eukaryota</taxon>
        <taxon>Fungi</taxon>
        <taxon>Dikarya</taxon>
        <taxon>Ascomycota</taxon>
        <taxon>Pezizomycotina</taxon>
        <taxon>Sordariomycetes</taxon>
        <taxon>Hypocreomycetidae</taxon>
        <taxon>Hypocreales</taxon>
        <taxon>Bionectriaceae</taxon>
        <taxon>Emericellopsis</taxon>
    </lineage>
</organism>
<name>A0A9Q0BB41_9HYPO</name>
<dbReference type="SUPFAM" id="SSF53335">
    <property type="entry name" value="S-adenosyl-L-methionine-dependent methyltransferases"/>
    <property type="match status" value="1"/>
</dbReference>
<reference evidence="4" key="2">
    <citation type="submission" date="2022-07" db="EMBL/GenBank/DDBJ databases">
        <authorList>
            <person name="Goncalves M.F.M."/>
            <person name="Hilario S."/>
            <person name="Van De Peer Y."/>
            <person name="Esteves A.C."/>
            <person name="Alves A."/>
        </authorList>
    </citation>
    <scope>NUCLEOTIDE SEQUENCE</scope>
    <source>
        <strain evidence="4">MUM 19.33</strain>
    </source>
</reference>